<dbReference type="AlphaFoldDB" id="W2TEL6"/>
<feature type="non-terminal residue" evidence="3">
    <location>
        <position position="1"/>
    </location>
</feature>
<evidence type="ECO:0000259" key="2">
    <source>
        <dbReference type="Pfam" id="PF00085"/>
    </source>
</evidence>
<dbReference type="STRING" id="51031.W2TEL6"/>
<keyword evidence="4" id="KW-1185">Reference proteome</keyword>
<protein>
    <submittedName>
        <fullName evidence="3">Thioredoxin</fullName>
    </submittedName>
</protein>
<dbReference type="Gene3D" id="3.40.30.10">
    <property type="entry name" value="Glutaredoxin"/>
    <property type="match status" value="1"/>
</dbReference>
<organism evidence="3 4">
    <name type="scientific">Necator americanus</name>
    <name type="common">Human hookworm</name>
    <dbReference type="NCBI Taxonomy" id="51031"/>
    <lineage>
        <taxon>Eukaryota</taxon>
        <taxon>Metazoa</taxon>
        <taxon>Ecdysozoa</taxon>
        <taxon>Nematoda</taxon>
        <taxon>Chromadorea</taxon>
        <taxon>Rhabditida</taxon>
        <taxon>Rhabditina</taxon>
        <taxon>Rhabditomorpha</taxon>
        <taxon>Strongyloidea</taxon>
        <taxon>Ancylostomatidae</taxon>
        <taxon>Bunostominae</taxon>
        <taxon>Necator</taxon>
    </lineage>
</organism>
<dbReference type="GO" id="GO:0034976">
    <property type="term" value="P:response to endoplasmic reticulum stress"/>
    <property type="evidence" value="ECO:0007669"/>
    <property type="project" value="TreeGrafter"/>
</dbReference>
<dbReference type="PANTHER" id="PTHR18929:SF240">
    <property type="entry name" value="PROTEIN DISULFIDE-ISOMERASE"/>
    <property type="match status" value="1"/>
</dbReference>
<feature type="domain" description="Thioredoxin" evidence="2">
    <location>
        <begin position="1"/>
        <end position="64"/>
    </location>
</feature>
<dbReference type="GO" id="GO:0006457">
    <property type="term" value="P:protein folding"/>
    <property type="evidence" value="ECO:0007669"/>
    <property type="project" value="TreeGrafter"/>
</dbReference>
<sequence>CGHCKKLTPVYEKVAGKVSIPLAKIDATVETELAKRFEIQGYPTLKFWKDGEGPIDYEGGRQEEGS</sequence>
<dbReference type="Pfam" id="PF00085">
    <property type="entry name" value="Thioredoxin"/>
    <property type="match status" value="1"/>
</dbReference>
<dbReference type="EMBL" id="KI659472">
    <property type="protein sequence ID" value="ETN79452.1"/>
    <property type="molecule type" value="Genomic_DNA"/>
</dbReference>
<dbReference type="KEGG" id="nai:NECAME_18115"/>
<accession>W2TEL6</accession>
<name>W2TEL6_NECAM</name>
<dbReference type="SUPFAM" id="SSF52833">
    <property type="entry name" value="Thioredoxin-like"/>
    <property type="match status" value="1"/>
</dbReference>
<dbReference type="Proteomes" id="UP000053676">
    <property type="component" value="Unassembled WGS sequence"/>
</dbReference>
<reference evidence="4" key="1">
    <citation type="journal article" date="2014" name="Nat. Genet.">
        <title>Genome of the human hookworm Necator americanus.</title>
        <authorList>
            <person name="Tang Y.T."/>
            <person name="Gao X."/>
            <person name="Rosa B.A."/>
            <person name="Abubucker S."/>
            <person name="Hallsworth-Pepin K."/>
            <person name="Martin J."/>
            <person name="Tyagi R."/>
            <person name="Heizer E."/>
            <person name="Zhang X."/>
            <person name="Bhonagiri-Palsikar V."/>
            <person name="Minx P."/>
            <person name="Warren W.C."/>
            <person name="Wang Q."/>
            <person name="Zhan B."/>
            <person name="Hotez P.J."/>
            <person name="Sternberg P.W."/>
            <person name="Dougall A."/>
            <person name="Gaze S.T."/>
            <person name="Mulvenna J."/>
            <person name="Sotillo J."/>
            <person name="Ranganathan S."/>
            <person name="Rabelo E.M."/>
            <person name="Wilson R.K."/>
            <person name="Felgner P.L."/>
            <person name="Bethony J."/>
            <person name="Hawdon J.M."/>
            <person name="Gasser R.B."/>
            <person name="Loukas A."/>
            <person name="Mitreva M."/>
        </authorList>
    </citation>
    <scope>NUCLEOTIDE SEQUENCE [LARGE SCALE GENOMIC DNA]</scope>
</reference>
<dbReference type="InterPro" id="IPR013766">
    <property type="entry name" value="Thioredoxin_domain"/>
</dbReference>
<dbReference type="CDD" id="cd02961">
    <property type="entry name" value="PDI_a_family"/>
    <property type="match status" value="1"/>
</dbReference>
<evidence type="ECO:0000256" key="1">
    <source>
        <dbReference type="ARBA" id="ARBA00006347"/>
    </source>
</evidence>
<dbReference type="PANTHER" id="PTHR18929">
    <property type="entry name" value="PROTEIN DISULFIDE ISOMERASE"/>
    <property type="match status" value="1"/>
</dbReference>
<evidence type="ECO:0000313" key="4">
    <source>
        <dbReference type="Proteomes" id="UP000053676"/>
    </source>
</evidence>
<dbReference type="GO" id="GO:0003756">
    <property type="term" value="F:protein disulfide isomerase activity"/>
    <property type="evidence" value="ECO:0007669"/>
    <property type="project" value="TreeGrafter"/>
</dbReference>
<proteinExistence type="inferred from homology"/>
<evidence type="ECO:0000313" key="3">
    <source>
        <dbReference type="EMBL" id="ETN79452.1"/>
    </source>
</evidence>
<comment type="similarity">
    <text evidence="1">Belongs to the protein disulfide isomerase family.</text>
</comment>
<gene>
    <name evidence="3" type="ORF">NECAME_18115</name>
</gene>
<dbReference type="OrthoDB" id="427280at2759"/>
<dbReference type="GO" id="GO:0005783">
    <property type="term" value="C:endoplasmic reticulum"/>
    <property type="evidence" value="ECO:0007669"/>
    <property type="project" value="TreeGrafter"/>
</dbReference>
<dbReference type="InterPro" id="IPR036249">
    <property type="entry name" value="Thioredoxin-like_sf"/>
</dbReference>